<keyword evidence="2" id="KW-1185">Reference proteome</keyword>
<sequence>MRVVLGDDIRGTRNGRETELVQDNRTRKYSDLQSDILRPSRQVLSGGIEQGLNKVVLLQTRALDKATALPHDLCRHKAHWRRIRVVSAEEDIEEVFKRCMGESPSGQLFSDKALSVPGWKHIEGSVQRQFQKVVEMTPSTIFHHPTESG</sequence>
<dbReference type="Proteomes" id="UP000076532">
    <property type="component" value="Unassembled WGS sequence"/>
</dbReference>
<dbReference type="STRING" id="436010.A0A166CCK2"/>
<reference evidence="1 2" key="1">
    <citation type="journal article" date="2016" name="Mol. Biol. Evol.">
        <title>Comparative Genomics of Early-Diverging Mushroom-Forming Fungi Provides Insights into the Origins of Lignocellulose Decay Capabilities.</title>
        <authorList>
            <person name="Nagy L.G."/>
            <person name="Riley R."/>
            <person name="Tritt A."/>
            <person name="Adam C."/>
            <person name="Daum C."/>
            <person name="Floudas D."/>
            <person name="Sun H."/>
            <person name="Yadav J.S."/>
            <person name="Pangilinan J."/>
            <person name="Larsson K.H."/>
            <person name="Matsuura K."/>
            <person name="Barry K."/>
            <person name="Labutti K."/>
            <person name="Kuo R."/>
            <person name="Ohm R.A."/>
            <person name="Bhattacharya S.S."/>
            <person name="Shirouzu T."/>
            <person name="Yoshinaga Y."/>
            <person name="Martin F.M."/>
            <person name="Grigoriev I.V."/>
            <person name="Hibbett D.S."/>
        </authorList>
    </citation>
    <scope>NUCLEOTIDE SEQUENCE [LARGE SCALE GENOMIC DNA]</scope>
    <source>
        <strain evidence="1 2">CBS 109695</strain>
    </source>
</reference>
<evidence type="ECO:0000313" key="1">
    <source>
        <dbReference type="EMBL" id="KZP13519.1"/>
    </source>
</evidence>
<gene>
    <name evidence="1" type="ORF">FIBSPDRAFT_960440</name>
</gene>
<organism evidence="1 2">
    <name type="scientific">Athelia psychrophila</name>
    <dbReference type="NCBI Taxonomy" id="1759441"/>
    <lineage>
        <taxon>Eukaryota</taxon>
        <taxon>Fungi</taxon>
        <taxon>Dikarya</taxon>
        <taxon>Basidiomycota</taxon>
        <taxon>Agaricomycotina</taxon>
        <taxon>Agaricomycetes</taxon>
        <taxon>Agaricomycetidae</taxon>
        <taxon>Atheliales</taxon>
        <taxon>Atheliaceae</taxon>
        <taxon>Athelia</taxon>
    </lineage>
</organism>
<dbReference type="AlphaFoldDB" id="A0A166CCK2"/>
<proteinExistence type="predicted"/>
<name>A0A166CCK2_9AGAM</name>
<dbReference type="EMBL" id="KV417631">
    <property type="protein sequence ID" value="KZP13519.1"/>
    <property type="molecule type" value="Genomic_DNA"/>
</dbReference>
<accession>A0A166CCK2</accession>
<evidence type="ECO:0000313" key="2">
    <source>
        <dbReference type="Proteomes" id="UP000076532"/>
    </source>
</evidence>
<protein>
    <submittedName>
        <fullName evidence="1">Uncharacterized protein</fullName>
    </submittedName>
</protein>